<dbReference type="OrthoDB" id="214902at2"/>
<dbReference type="InterPro" id="IPR007076">
    <property type="entry name" value="TfoX_N"/>
</dbReference>
<sequence>MAYNEEMLERIRQVLFSKEVDFEEKKMFMGVCIMVDDKMCCGTHISKNSQEDLLFCRISDEDYLKAVERDDVLPMKMGERVMKNYIYVMEHGFSSSKELDYWVQLCLNYNPKAKSSKRR</sequence>
<proteinExistence type="predicted"/>
<dbReference type="SUPFAM" id="SSF159894">
    <property type="entry name" value="YgaC/TfoX-N like"/>
    <property type="match status" value="1"/>
</dbReference>
<organism evidence="2 3">
    <name type="scientific">Fluviicola chungangensis</name>
    <dbReference type="NCBI Taxonomy" id="2597671"/>
    <lineage>
        <taxon>Bacteria</taxon>
        <taxon>Pseudomonadati</taxon>
        <taxon>Bacteroidota</taxon>
        <taxon>Flavobacteriia</taxon>
        <taxon>Flavobacteriales</taxon>
        <taxon>Crocinitomicaceae</taxon>
        <taxon>Fluviicola</taxon>
    </lineage>
</organism>
<evidence type="ECO:0000313" key="3">
    <source>
        <dbReference type="Proteomes" id="UP000316008"/>
    </source>
</evidence>
<dbReference type="Pfam" id="PF04993">
    <property type="entry name" value="TfoX_N"/>
    <property type="match status" value="1"/>
</dbReference>
<dbReference type="AlphaFoldDB" id="A0A556MPF9"/>
<feature type="domain" description="TfoX N-terminal" evidence="1">
    <location>
        <begin position="20"/>
        <end position="107"/>
    </location>
</feature>
<gene>
    <name evidence="2" type="ORF">FO442_14200</name>
</gene>
<reference evidence="2 3" key="1">
    <citation type="submission" date="2019-07" db="EMBL/GenBank/DDBJ databases">
        <authorList>
            <person name="Huq M.A."/>
        </authorList>
    </citation>
    <scope>NUCLEOTIDE SEQUENCE [LARGE SCALE GENOMIC DNA]</scope>
    <source>
        <strain evidence="2 3">MAH-3</strain>
    </source>
</reference>
<dbReference type="Proteomes" id="UP000316008">
    <property type="component" value="Unassembled WGS sequence"/>
</dbReference>
<dbReference type="Gene3D" id="3.30.1460.30">
    <property type="entry name" value="YgaC/TfoX-N like chaperone"/>
    <property type="match status" value="1"/>
</dbReference>
<dbReference type="EMBL" id="VLPL01000007">
    <property type="protein sequence ID" value="TSJ41609.1"/>
    <property type="molecule type" value="Genomic_DNA"/>
</dbReference>
<comment type="caution">
    <text evidence="2">The sequence shown here is derived from an EMBL/GenBank/DDBJ whole genome shotgun (WGS) entry which is preliminary data.</text>
</comment>
<accession>A0A556MPF9</accession>
<keyword evidence="3" id="KW-1185">Reference proteome</keyword>
<dbReference type="RefSeq" id="WP_144333868.1">
    <property type="nucleotide sequence ID" value="NZ_VLPL01000007.1"/>
</dbReference>
<evidence type="ECO:0000259" key="1">
    <source>
        <dbReference type="Pfam" id="PF04993"/>
    </source>
</evidence>
<evidence type="ECO:0000313" key="2">
    <source>
        <dbReference type="EMBL" id="TSJ41609.1"/>
    </source>
</evidence>
<name>A0A556MPF9_9FLAO</name>
<protein>
    <submittedName>
        <fullName evidence="2">TfoX/Sxy family protein</fullName>
    </submittedName>
</protein>